<comment type="caution">
    <text evidence="1">The sequence shown here is derived from an EMBL/GenBank/DDBJ whole genome shotgun (WGS) entry which is preliminary data.</text>
</comment>
<protein>
    <submittedName>
        <fullName evidence="1">Uncharacterized protein</fullName>
    </submittedName>
</protein>
<evidence type="ECO:0000313" key="1">
    <source>
        <dbReference type="EMBL" id="TPG49667.1"/>
    </source>
</evidence>
<dbReference type="AlphaFoldDB" id="A0A502FJI5"/>
<organism evidence="1 2">
    <name type="scientific">Sphingomonas glacialis</name>
    <dbReference type="NCBI Taxonomy" id="658225"/>
    <lineage>
        <taxon>Bacteria</taxon>
        <taxon>Pseudomonadati</taxon>
        <taxon>Pseudomonadota</taxon>
        <taxon>Alphaproteobacteria</taxon>
        <taxon>Sphingomonadales</taxon>
        <taxon>Sphingomonadaceae</taxon>
        <taxon>Sphingomonas</taxon>
    </lineage>
</organism>
<sequence>MRARLTAARNDLAARSHANMLDWSDDQCLSALSLINAGHSVCDAVAIVLGDAVLEDGQVDYNPGCAWIDFALARRDRTPAQAENILAHWESLQLFPTGSTEALIRDPGNTATPSQTGHALY</sequence>
<evidence type="ECO:0000313" key="2">
    <source>
        <dbReference type="Proteomes" id="UP000319931"/>
    </source>
</evidence>
<accession>A0A502FJI5</accession>
<keyword evidence="2" id="KW-1185">Reference proteome</keyword>
<dbReference type="Proteomes" id="UP000319931">
    <property type="component" value="Unassembled WGS sequence"/>
</dbReference>
<gene>
    <name evidence="1" type="ORF">EAH76_17390</name>
</gene>
<reference evidence="1 2" key="1">
    <citation type="journal article" date="2019" name="Environ. Microbiol.">
        <title>Species interactions and distinct microbial communities in high Arctic permafrost affected cryosols are associated with the CH4 and CO2 gas fluxes.</title>
        <authorList>
            <person name="Altshuler I."/>
            <person name="Hamel J."/>
            <person name="Turney S."/>
            <person name="Magnuson E."/>
            <person name="Levesque R."/>
            <person name="Greer C."/>
            <person name="Whyte L.G."/>
        </authorList>
    </citation>
    <scope>NUCLEOTIDE SEQUENCE [LARGE SCALE GENOMIC DNA]</scope>
    <source>
        <strain evidence="1 2">E6.1</strain>
    </source>
</reference>
<proteinExistence type="predicted"/>
<dbReference type="EMBL" id="RCZC01000006">
    <property type="protein sequence ID" value="TPG49667.1"/>
    <property type="molecule type" value="Genomic_DNA"/>
</dbReference>
<name>A0A502FJI5_9SPHN</name>